<dbReference type="Proteomes" id="UP000607653">
    <property type="component" value="Unassembled WGS sequence"/>
</dbReference>
<reference evidence="1 2" key="1">
    <citation type="journal article" date="2020" name="Mol. Biol. Evol.">
        <title>Distinct Expression and Methylation Patterns for Genes with Different Fates following a Single Whole-Genome Duplication in Flowering Plants.</title>
        <authorList>
            <person name="Shi T."/>
            <person name="Rahmani R.S."/>
            <person name="Gugger P.F."/>
            <person name="Wang M."/>
            <person name="Li H."/>
            <person name="Zhang Y."/>
            <person name="Li Z."/>
            <person name="Wang Q."/>
            <person name="Van de Peer Y."/>
            <person name="Marchal K."/>
            <person name="Chen J."/>
        </authorList>
    </citation>
    <scope>NUCLEOTIDE SEQUENCE [LARGE SCALE GENOMIC DNA]</scope>
    <source>
        <tissue evidence="1">Leaf</tissue>
    </source>
</reference>
<comment type="caution">
    <text evidence="1">The sequence shown here is derived from an EMBL/GenBank/DDBJ whole genome shotgun (WGS) entry which is preliminary data.</text>
</comment>
<proteinExistence type="predicted"/>
<evidence type="ECO:0000313" key="1">
    <source>
        <dbReference type="EMBL" id="DAD20446.1"/>
    </source>
</evidence>
<dbReference type="EMBL" id="DUZY01000001">
    <property type="protein sequence ID" value="DAD20446.1"/>
    <property type="molecule type" value="Genomic_DNA"/>
</dbReference>
<protein>
    <submittedName>
        <fullName evidence="1">Uncharacterized protein</fullName>
    </submittedName>
</protein>
<evidence type="ECO:0000313" key="2">
    <source>
        <dbReference type="Proteomes" id="UP000607653"/>
    </source>
</evidence>
<name>A0A822XNB6_NELNU</name>
<gene>
    <name evidence="1" type="ORF">HUJ06_021909</name>
</gene>
<sequence>MVEALICGQDWLRSKPIPIDVQEAIDEVEKYEEIALELSGTTEQV</sequence>
<keyword evidence="2" id="KW-1185">Reference proteome</keyword>
<accession>A0A822XNB6</accession>
<organism evidence="1 2">
    <name type="scientific">Nelumbo nucifera</name>
    <name type="common">Sacred lotus</name>
    <dbReference type="NCBI Taxonomy" id="4432"/>
    <lineage>
        <taxon>Eukaryota</taxon>
        <taxon>Viridiplantae</taxon>
        <taxon>Streptophyta</taxon>
        <taxon>Embryophyta</taxon>
        <taxon>Tracheophyta</taxon>
        <taxon>Spermatophyta</taxon>
        <taxon>Magnoliopsida</taxon>
        <taxon>Proteales</taxon>
        <taxon>Nelumbonaceae</taxon>
        <taxon>Nelumbo</taxon>
    </lineage>
</organism>
<dbReference type="AlphaFoldDB" id="A0A822XNB6"/>